<dbReference type="KEGG" id="snk:CP967_14625"/>
<feature type="active site" description="Proton acceptor" evidence="2">
    <location>
        <position position="143"/>
    </location>
</feature>
<comment type="catalytic activity">
    <reaction evidence="2">
        <text>a 3'-end 2',3'-cyclophospho-ribonucleotide-RNA + H2O = a 3'-end 2'-phospho-ribonucleotide-RNA + H(+)</text>
        <dbReference type="Rhea" id="RHEA:11828"/>
        <dbReference type="Rhea" id="RHEA-COMP:10464"/>
        <dbReference type="Rhea" id="RHEA-COMP:17353"/>
        <dbReference type="ChEBI" id="CHEBI:15377"/>
        <dbReference type="ChEBI" id="CHEBI:15378"/>
        <dbReference type="ChEBI" id="CHEBI:83064"/>
        <dbReference type="ChEBI" id="CHEBI:173113"/>
        <dbReference type="EC" id="3.1.4.58"/>
    </reaction>
</comment>
<dbReference type="InterPro" id="IPR004175">
    <property type="entry name" value="RNA_CPDase"/>
</dbReference>
<protein>
    <recommendedName>
        <fullName evidence="2">RNA 2',3'-cyclic phosphodiesterase</fullName>
        <shortName evidence="2">RNA 2',3'-CPDase</shortName>
        <ecNumber evidence="2">3.1.4.58</ecNumber>
    </recommendedName>
</protein>
<dbReference type="InterPro" id="IPR009097">
    <property type="entry name" value="Cyclic_Pdiesterase"/>
</dbReference>
<dbReference type="OrthoDB" id="9787070at2"/>
<dbReference type="GO" id="GO:0008664">
    <property type="term" value="F:RNA 2',3'-cyclic 3'-phosphodiesterase activity"/>
    <property type="evidence" value="ECO:0007669"/>
    <property type="project" value="UniProtKB-EC"/>
</dbReference>
<evidence type="ECO:0000256" key="1">
    <source>
        <dbReference type="ARBA" id="ARBA00022801"/>
    </source>
</evidence>
<dbReference type="Proteomes" id="UP000326178">
    <property type="component" value="Chromosome"/>
</dbReference>
<keyword evidence="1 2" id="KW-0378">Hydrolase</keyword>
<feature type="short sequence motif" description="HXTX 1" evidence="2">
    <location>
        <begin position="59"/>
        <end position="62"/>
    </location>
</feature>
<dbReference type="PANTHER" id="PTHR35561">
    <property type="entry name" value="RNA 2',3'-CYCLIC PHOSPHODIESTERASE"/>
    <property type="match status" value="1"/>
</dbReference>
<proteinExistence type="inferred from homology"/>
<evidence type="ECO:0000313" key="3">
    <source>
        <dbReference type="EMBL" id="QEU73076.1"/>
    </source>
</evidence>
<feature type="active site" description="Proton donor" evidence="2">
    <location>
        <position position="59"/>
    </location>
</feature>
<dbReference type="HAMAP" id="MF_01940">
    <property type="entry name" value="RNA_CPDase"/>
    <property type="match status" value="1"/>
</dbReference>
<comment type="similarity">
    <text evidence="2">Belongs to the 2H phosphoesterase superfamily. ThpR family.</text>
</comment>
<dbReference type="PANTHER" id="PTHR35561:SF1">
    <property type="entry name" value="RNA 2',3'-CYCLIC PHOSPHODIESTERASE"/>
    <property type="match status" value="1"/>
</dbReference>
<dbReference type="GO" id="GO:0004113">
    <property type="term" value="F:2',3'-cyclic-nucleotide 3'-phosphodiesterase activity"/>
    <property type="evidence" value="ECO:0007669"/>
    <property type="project" value="InterPro"/>
</dbReference>
<dbReference type="Gene3D" id="3.90.1140.10">
    <property type="entry name" value="Cyclic phosphodiesterase"/>
    <property type="match status" value="1"/>
</dbReference>
<keyword evidence="4" id="KW-1185">Reference proteome</keyword>
<sequence>MSGPANSAGSPVDTPRAQRLFAAVLPPGAAADELAAAVAPLRRLPGAGELRWTGRAGWHFTSAFFGHVEEELLPGLYERLERAAHRTGRFELRLRGGGRFDGRALWAGAAGGLDTLRLLADRAGAAARRAGVPMEGHRSYVPHLTLARSRVPADLTPYTAALERFEGTPWEAGELALVRSNPPVSGVPGEQPRYEVVRGWPLGR</sequence>
<dbReference type="Pfam" id="PF13563">
    <property type="entry name" value="2_5_RNA_ligase2"/>
    <property type="match status" value="1"/>
</dbReference>
<gene>
    <name evidence="3" type="primary">thpR</name>
    <name evidence="3" type="ORF">CP967_14625</name>
</gene>
<dbReference type="NCBIfam" id="TIGR02258">
    <property type="entry name" value="2_5_ligase"/>
    <property type="match status" value="1"/>
</dbReference>
<name>A0A5J6FAJ7_9ACTN</name>
<comment type="function">
    <text evidence="2">Hydrolyzes RNA 2',3'-cyclic phosphodiester to an RNA 2'-phosphomonoester.</text>
</comment>
<organism evidence="3 4">
    <name type="scientific">Streptomyces nitrosporeus</name>
    <dbReference type="NCBI Taxonomy" id="28894"/>
    <lineage>
        <taxon>Bacteria</taxon>
        <taxon>Bacillati</taxon>
        <taxon>Actinomycetota</taxon>
        <taxon>Actinomycetes</taxon>
        <taxon>Kitasatosporales</taxon>
        <taxon>Streptomycetaceae</taxon>
        <taxon>Streptomyces</taxon>
    </lineage>
</organism>
<evidence type="ECO:0000313" key="4">
    <source>
        <dbReference type="Proteomes" id="UP000326178"/>
    </source>
</evidence>
<dbReference type="EMBL" id="CP023702">
    <property type="protein sequence ID" value="QEU73076.1"/>
    <property type="molecule type" value="Genomic_DNA"/>
</dbReference>
<dbReference type="AlphaFoldDB" id="A0A5J6FAJ7"/>
<dbReference type="RefSeq" id="WP_150488396.1">
    <property type="nucleotide sequence ID" value="NZ_BMUV01000020.1"/>
</dbReference>
<feature type="short sequence motif" description="HXTX 2" evidence="2">
    <location>
        <begin position="143"/>
        <end position="146"/>
    </location>
</feature>
<reference evidence="3 4" key="1">
    <citation type="submission" date="2017-09" db="EMBL/GenBank/DDBJ databases">
        <authorList>
            <person name="Lee N."/>
            <person name="Cho B.-K."/>
        </authorList>
    </citation>
    <scope>NUCLEOTIDE SEQUENCE [LARGE SCALE GENOMIC DNA]</scope>
    <source>
        <strain evidence="3 4">ATCC 12769</strain>
    </source>
</reference>
<accession>A0A5J6FAJ7</accession>
<evidence type="ECO:0000256" key="2">
    <source>
        <dbReference type="HAMAP-Rule" id="MF_01940"/>
    </source>
</evidence>
<dbReference type="SUPFAM" id="SSF55144">
    <property type="entry name" value="LigT-like"/>
    <property type="match status" value="1"/>
</dbReference>
<dbReference type="EC" id="3.1.4.58" evidence="2"/>